<dbReference type="Proteomes" id="UP000443090">
    <property type="component" value="Unassembled WGS sequence"/>
</dbReference>
<protein>
    <submittedName>
        <fullName evidence="1">Putative glycosyl transferase</fullName>
    </submittedName>
</protein>
<dbReference type="Pfam" id="PF05704">
    <property type="entry name" value="Caps_synth"/>
    <property type="match status" value="1"/>
</dbReference>
<gene>
    <name evidence="1" type="primary">FCK3_1</name>
    <name evidence="1" type="ORF">LOCC1_G003353</name>
</gene>
<proteinExistence type="predicted"/>
<organism evidence="1 2">
    <name type="scientific">Lachnellula occidentalis</name>
    <dbReference type="NCBI Taxonomy" id="215460"/>
    <lineage>
        <taxon>Eukaryota</taxon>
        <taxon>Fungi</taxon>
        <taxon>Dikarya</taxon>
        <taxon>Ascomycota</taxon>
        <taxon>Pezizomycotina</taxon>
        <taxon>Leotiomycetes</taxon>
        <taxon>Helotiales</taxon>
        <taxon>Lachnaceae</taxon>
        <taxon>Lachnellula</taxon>
    </lineage>
</organism>
<name>A0A8H8UHW3_9HELO</name>
<reference evidence="1 2" key="1">
    <citation type="submission" date="2018-05" db="EMBL/GenBank/DDBJ databases">
        <title>Genome sequencing and assembly of the regulated plant pathogen Lachnellula willkommii and related sister species for the development of diagnostic species identification markers.</title>
        <authorList>
            <person name="Giroux E."/>
            <person name="Bilodeau G."/>
        </authorList>
    </citation>
    <scope>NUCLEOTIDE SEQUENCE [LARGE SCALE GENOMIC DNA]</scope>
    <source>
        <strain evidence="1 2">CBS 160.35</strain>
    </source>
</reference>
<evidence type="ECO:0000313" key="1">
    <source>
        <dbReference type="EMBL" id="TVY44555.1"/>
    </source>
</evidence>
<dbReference type="OrthoDB" id="409543at2759"/>
<dbReference type="Gene3D" id="3.90.550.20">
    <property type="match status" value="1"/>
</dbReference>
<dbReference type="SUPFAM" id="SSF53448">
    <property type="entry name" value="Nucleotide-diphospho-sugar transferases"/>
    <property type="match status" value="1"/>
</dbReference>
<accession>A0A8H8UHW3</accession>
<comment type="caution">
    <text evidence="1">The sequence shown here is derived from an EMBL/GenBank/DDBJ whole genome shotgun (WGS) entry which is preliminary data.</text>
</comment>
<keyword evidence="2" id="KW-1185">Reference proteome</keyword>
<dbReference type="AlphaFoldDB" id="A0A8H8UHW3"/>
<evidence type="ECO:0000313" key="2">
    <source>
        <dbReference type="Proteomes" id="UP000443090"/>
    </source>
</evidence>
<dbReference type="GO" id="GO:0016757">
    <property type="term" value="F:glycosyltransferase activity"/>
    <property type="evidence" value="ECO:0007669"/>
    <property type="project" value="InterPro"/>
</dbReference>
<keyword evidence="1" id="KW-0808">Transferase</keyword>
<sequence>MSQKRQRTNSIGQIICLSKSLITSLTLSVTTVEQFKVQKNKILDHTSSDQHTTMDTKIYSMPKGMHAIPGHLLDLRPDSEVDHDLLHPKPITDEKNVWFFWHSGFKNMHPYTQRNIRAWHRRFSPQGWAIRVMDRLPSSPLNIANFLDITDPDTFPRAFVDGTIGGDYAPQHNSDLVRWPLLLKYGGVYADVGLMQLGDLDRMWSETIANPASPFDVLSYNAGGVEERSLTNYFLASGRDNSLFARCHKLFLELWAADGGKVSTEGMHSSPLLQGVPLMGPTLSFEENGKKYGPEEVSRMLTDYITQGQVMSLVMGLIDEEGGWDGPRYCAERVYAIDYMVGSQLINEMTAWDGPKAFRLMSLSLPTDGVAESSEQAEAKEIVEACLQKSFGFKLAHGIIIRVLGETLGSLWRKHDGSDNMPGTYAHWLRHGTMYWDQDGIPPRVDFQVIDPFKKGPLLREK</sequence>
<dbReference type="InterPro" id="IPR029044">
    <property type="entry name" value="Nucleotide-diphossugar_trans"/>
</dbReference>
<dbReference type="InterPro" id="IPR008441">
    <property type="entry name" value="AfumC-like_glycosyl_Trfase"/>
</dbReference>
<dbReference type="EMBL" id="QGMI01000229">
    <property type="protein sequence ID" value="TVY44555.1"/>
    <property type="molecule type" value="Genomic_DNA"/>
</dbReference>